<evidence type="ECO:0000256" key="6">
    <source>
        <dbReference type="ARBA" id="ARBA00039529"/>
    </source>
</evidence>
<evidence type="ECO:0000256" key="7">
    <source>
        <dbReference type="ARBA" id="ARBA00041220"/>
    </source>
</evidence>
<evidence type="ECO:0000256" key="4">
    <source>
        <dbReference type="ARBA" id="ARBA00038748"/>
    </source>
</evidence>
<dbReference type="PROSITE" id="PS51186">
    <property type="entry name" value="GNAT"/>
    <property type="match status" value="1"/>
</dbReference>
<keyword evidence="2" id="KW-0012">Acyltransferase</keyword>
<evidence type="ECO:0000256" key="9">
    <source>
        <dbReference type="ARBA" id="ARBA00042702"/>
    </source>
</evidence>
<dbReference type="STRING" id="2018661.A0A2A2J6Q7"/>
<comment type="catalytic activity">
    <reaction evidence="16">
        <text>N-terminal L-methionyl-L-glutamyl-[protein] + acetyl-CoA = N-terminal N(alpha)-acetyl-L-methionyl-L-glutamyl-[protein] + CoA + H(+)</text>
        <dbReference type="Rhea" id="RHEA:50488"/>
        <dbReference type="Rhea" id="RHEA-COMP:12696"/>
        <dbReference type="Rhea" id="RHEA-COMP:12697"/>
        <dbReference type="ChEBI" id="CHEBI:15378"/>
        <dbReference type="ChEBI" id="CHEBI:57287"/>
        <dbReference type="ChEBI" id="CHEBI:57288"/>
        <dbReference type="ChEBI" id="CHEBI:133359"/>
        <dbReference type="ChEBI" id="CHEBI:133360"/>
        <dbReference type="EC" id="2.3.1.254"/>
    </reaction>
</comment>
<dbReference type="InterPro" id="IPR016181">
    <property type="entry name" value="Acyl_CoA_acyltransferase"/>
</dbReference>
<protein>
    <recommendedName>
        <fullName evidence="6">N-alpha-acetyltransferase 20</fullName>
        <ecNumber evidence="5">2.3.1.254</ecNumber>
    </recommendedName>
    <alternativeName>
        <fullName evidence="10">Methionine N-acetyltransferase</fullName>
    </alternativeName>
    <alternativeName>
        <fullName evidence="7">N-acetyltransferase 5</fullName>
    </alternativeName>
    <alternativeName>
        <fullName evidence="11">N-terminal acetyltransferase B complex catalytic subunit NAA20</fullName>
    </alternativeName>
    <alternativeName>
        <fullName evidence="9">N-terminal acetyltransferase B complex catalytic subunit NAT5</fullName>
    </alternativeName>
    <alternativeName>
        <fullName evidence="8">NatB catalytic subunit</fullName>
    </alternativeName>
</protein>
<dbReference type="InterPro" id="IPR051646">
    <property type="entry name" value="NatB_acetyltransferase_subunit"/>
</dbReference>
<evidence type="ECO:0000256" key="8">
    <source>
        <dbReference type="ARBA" id="ARBA00042295"/>
    </source>
</evidence>
<dbReference type="SUPFAM" id="SSF55729">
    <property type="entry name" value="Acyl-CoA N-acyltransferases (Nat)"/>
    <property type="match status" value="1"/>
</dbReference>
<evidence type="ECO:0000256" key="11">
    <source>
        <dbReference type="ARBA" id="ARBA00042743"/>
    </source>
</evidence>
<dbReference type="PANTHER" id="PTHR45910">
    <property type="entry name" value="N-ALPHA-ACETYLTRANSFERASE 20"/>
    <property type="match status" value="1"/>
</dbReference>
<dbReference type="InterPro" id="IPR000182">
    <property type="entry name" value="GNAT_dom"/>
</dbReference>
<evidence type="ECO:0000256" key="16">
    <source>
        <dbReference type="ARBA" id="ARBA00048890"/>
    </source>
</evidence>
<comment type="catalytic activity">
    <reaction evidence="15">
        <text>N-terminal L-methionyl-L-glutaminyl-[protein] + acetyl-CoA = N-terminal N(alpha)-acetyl-L-methionyl-L-glutaminyl-[protein] + CoA + H(+)</text>
        <dbReference type="Rhea" id="RHEA:50492"/>
        <dbReference type="Rhea" id="RHEA-COMP:12698"/>
        <dbReference type="Rhea" id="RHEA-COMP:12699"/>
        <dbReference type="ChEBI" id="CHEBI:15378"/>
        <dbReference type="ChEBI" id="CHEBI:57287"/>
        <dbReference type="ChEBI" id="CHEBI:57288"/>
        <dbReference type="ChEBI" id="CHEBI:133361"/>
        <dbReference type="ChEBI" id="CHEBI:133362"/>
        <dbReference type="EC" id="2.3.1.254"/>
    </reaction>
</comment>
<comment type="similarity">
    <text evidence="3">Belongs to the acetyltransferase family. ARD1 subfamily.</text>
</comment>
<dbReference type="Pfam" id="PF00583">
    <property type="entry name" value="Acetyltransf_1"/>
    <property type="match status" value="1"/>
</dbReference>
<evidence type="ECO:0000259" key="18">
    <source>
        <dbReference type="PROSITE" id="PS51186"/>
    </source>
</evidence>
<evidence type="ECO:0000256" key="5">
    <source>
        <dbReference type="ARBA" id="ARBA00039120"/>
    </source>
</evidence>
<dbReference type="OrthoDB" id="10264728at2759"/>
<comment type="caution">
    <text evidence="19">The sequence shown here is derived from an EMBL/GenBank/DDBJ whole genome shotgun (WGS) entry which is preliminary data.</text>
</comment>
<evidence type="ECO:0000256" key="14">
    <source>
        <dbReference type="ARBA" id="ARBA00047402"/>
    </source>
</evidence>
<dbReference type="Gene3D" id="3.40.630.30">
    <property type="match status" value="1"/>
</dbReference>
<dbReference type="Proteomes" id="UP000218231">
    <property type="component" value="Unassembled WGS sequence"/>
</dbReference>
<evidence type="ECO:0000256" key="2">
    <source>
        <dbReference type="ARBA" id="ARBA00023315"/>
    </source>
</evidence>
<dbReference type="EMBL" id="LIAE01010635">
    <property type="protein sequence ID" value="PAV57508.1"/>
    <property type="molecule type" value="Genomic_DNA"/>
</dbReference>
<dbReference type="CDD" id="cd04301">
    <property type="entry name" value="NAT_SF"/>
    <property type="match status" value="1"/>
</dbReference>
<evidence type="ECO:0000256" key="10">
    <source>
        <dbReference type="ARBA" id="ARBA00042723"/>
    </source>
</evidence>
<proteinExistence type="inferred from homology"/>
<dbReference type="GO" id="GO:0120518">
    <property type="term" value="F:protein N-terminal-methionine acetyltransferase activity"/>
    <property type="evidence" value="ECO:0007669"/>
    <property type="project" value="UniProtKB-EC"/>
</dbReference>
<keyword evidence="17" id="KW-1133">Transmembrane helix</keyword>
<feature type="domain" description="N-acetyltransferase" evidence="18">
    <location>
        <begin position="2"/>
        <end position="152"/>
    </location>
</feature>
<dbReference type="EC" id="2.3.1.254" evidence="5"/>
<dbReference type="AlphaFoldDB" id="A0A2A2J6Q7"/>
<accession>A0A2A2J6Q7</accession>
<gene>
    <name evidence="19" type="ORF">WR25_23633</name>
</gene>
<feature type="transmembrane region" description="Helical" evidence="17">
    <location>
        <begin position="259"/>
        <end position="277"/>
    </location>
</feature>
<evidence type="ECO:0000256" key="13">
    <source>
        <dbReference type="ARBA" id="ARBA00047385"/>
    </source>
</evidence>
<feature type="transmembrane region" description="Helical" evidence="17">
    <location>
        <begin position="201"/>
        <end position="222"/>
    </location>
</feature>
<dbReference type="PANTHER" id="PTHR45910:SF1">
    <property type="entry name" value="N-ALPHA-ACETYLTRANSFERASE 20"/>
    <property type="match status" value="1"/>
</dbReference>
<evidence type="ECO:0000256" key="15">
    <source>
        <dbReference type="ARBA" id="ARBA00048177"/>
    </source>
</evidence>
<comment type="function">
    <text evidence="12">Catalytic subunit of the NatB complex which catalyzes acetylation of the N-terminal methionine residues of peptides beginning with Met-Asp, Met-Glu, Met-Asn and Met-Gln. Proteins with cell cycle functions are overrepresented in the pool of NatB substrates. Required for maintaining the structure and function of actomyosin fibers and for proper cellular migration.</text>
</comment>
<comment type="catalytic activity">
    <reaction evidence="13">
        <text>N-terminal L-methionyl-L-aspartyl-[protein] + acetyl-CoA = N-terminal N(alpha)-acetyl-L-methionyl-L-aspartyl-[protein] + CoA + H(+)</text>
        <dbReference type="Rhea" id="RHEA:50480"/>
        <dbReference type="Rhea" id="RHEA-COMP:12692"/>
        <dbReference type="Rhea" id="RHEA-COMP:12693"/>
        <dbReference type="ChEBI" id="CHEBI:15378"/>
        <dbReference type="ChEBI" id="CHEBI:57287"/>
        <dbReference type="ChEBI" id="CHEBI:57288"/>
        <dbReference type="ChEBI" id="CHEBI:133045"/>
        <dbReference type="ChEBI" id="CHEBI:133063"/>
        <dbReference type="EC" id="2.3.1.254"/>
    </reaction>
</comment>
<comment type="subunit">
    <text evidence="4">Component of the N-terminal acetyltransferase B (NatB) complex which is composed of NAA20 and NAA25.</text>
</comment>
<evidence type="ECO:0000256" key="1">
    <source>
        <dbReference type="ARBA" id="ARBA00022679"/>
    </source>
</evidence>
<feature type="transmembrane region" description="Helical" evidence="17">
    <location>
        <begin position="167"/>
        <end position="189"/>
    </location>
</feature>
<comment type="catalytic activity">
    <reaction evidence="14">
        <text>N-terminal L-methionyl-L-asparaginyl-[protein] + acetyl-CoA = N-terminal N(alpha)-acetyl-L-methionyl-L-asparaginyl-[protein] + CoA + H(+)</text>
        <dbReference type="Rhea" id="RHEA:50484"/>
        <dbReference type="Rhea" id="RHEA-COMP:12694"/>
        <dbReference type="Rhea" id="RHEA-COMP:12695"/>
        <dbReference type="ChEBI" id="CHEBI:15378"/>
        <dbReference type="ChEBI" id="CHEBI:57287"/>
        <dbReference type="ChEBI" id="CHEBI:57288"/>
        <dbReference type="ChEBI" id="CHEBI:133356"/>
        <dbReference type="ChEBI" id="CHEBI:133358"/>
        <dbReference type="EC" id="2.3.1.254"/>
    </reaction>
</comment>
<organism evidence="19 20">
    <name type="scientific">Diploscapter pachys</name>
    <dbReference type="NCBI Taxonomy" id="2018661"/>
    <lineage>
        <taxon>Eukaryota</taxon>
        <taxon>Metazoa</taxon>
        <taxon>Ecdysozoa</taxon>
        <taxon>Nematoda</taxon>
        <taxon>Chromadorea</taxon>
        <taxon>Rhabditida</taxon>
        <taxon>Rhabditina</taxon>
        <taxon>Rhabditomorpha</taxon>
        <taxon>Rhabditoidea</taxon>
        <taxon>Rhabditidae</taxon>
        <taxon>Diploscapter</taxon>
    </lineage>
</organism>
<name>A0A2A2J6Q7_9BILA</name>
<dbReference type="GO" id="GO:0031416">
    <property type="term" value="C:NatB complex"/>
    <property type="evidence" value="ECO:0007669"/>
    <property type="project" value="TreeGrafter"/>
</dbReference>
<keyword evidence="17" id="KW-0472">Membrane</keyword>
<evidence type="ECO:0000313" key="20">
    <source>
        <dbReference type="Proteomes" id="UP000218231"/>
    </source>
</evidence>
<evidence type="ECO:0000256" key="12">
    <source>
        <dbReference type="ARBA" id="ARBA00046112"/>
    </source>
</evidence>
<reference evidence="19 20" key="1">
    <citation type="journal article" date="2017" name="Curr. Biol.">
        <title>Genome architecture and evolution of a unichromosomal asexual nematode.</title>
        <authorList>
            <person name="Fradin H."/>
            <person name="Zegar C."/>
            <person name="Gutwein M."/>
            <person name="Lucas J."/>
            <person name="Kovtun M."/>
            <person name="Corcoran D."/>
            <person name="Baugh L.R."/>
            <person name="Kiontke K."/>
            <person name="Gunsalus K."/>
            <person name="Fitch D.H."/>
            <person name="Piano F."/>
        </authorList>
    </citation>
    <scope>NUCLEOTIDE SEQUENCE [LARGE SCALE GENOMIC DNA]</scope>
    <source>
        <strain evidence="19">PF1309</strain>
    </source>
</reference>
<sequence length="299" mass="34529">MTSIRPFHPQDILRFNNVNLDPLTETYGFNFYLFYLVNWPEFYQVAEHPSGEIMGYIMGKAEGRDENWHGHVTALSVAPTYRRLGLARTLMNKLEETSESKKCYFVDLFVRVSNQAAISTYNNLDYVIYRQILDYYTGDYDEDAYEMTSEGGTKSQIQVQEREKEKFSIFTGLQYATTGGATLLILRSFNRFISHAERGRAIVGAATCLYSTIAIEFGLFPFNLFVKDKVDTRLSALAGFLVYHSYKTDYYLKNRKAQLVLRGLAGALFYGSAARWFRIWPFHHFAEKSKNFDISDSKK</sequence>
<evidence type="ECO:0000256" key="3">
    <source>
        <dbReference type="ARBA" id="ARBA00025786"/>
    </source>
</evidence>
<keyword evidence="1" id="KW-0808">Transferase</keyword>
<keyword evidence="20" id="KW-1185">Reference proteome</keyword>
<keyword evidence="17" id="KW-0812">Transmembrane</keyword>
<evidence type="ECO:0000313" key="19">
    <source>
        <dbReference type="EMBL" id="PAV57508.1"/>
    </source>
</evidence>
<evidence type="ECO:0000256" key="17">
    <source>
        <dbReference type="SAM" id="Phobius"/>
    </source>
</evidence>